<dbReference type="AlphaFoldDB" id="A0A4Z1EI45"/>
<sequence length="383" mass="43810">MKVLLGKKKDGKSATPSTTSSANSSTHNVSTNASSSTQVGSTASLHGGSGSGSGRNKLRNPKSHDVSINSSSTVVDSSSNSARGKADSRNKSHHEKDSHHASDTSSSKAPVTNPRPEFKRAPPSLLSNISLPRTKLDAEEKEKNRRLEEEHRRLETTKLQDFEYFKVREAARLEQLRYQLAKNHLETLEENLDGLEYQLEKTKRKIQEDELKGSKYQLAETRRKDLEKAILATEEEKGKQESEVKFKRQIRNNADAELAKVHKQDDEIADEQLKILSQMSERNSYRVKVEKAMKKEDEERRQLKIKQDEKEKRANEARRQAEQKRIANDEAIEDEKARIGGELIKYKDSKFEKSQYNHSRRRIPERERERERGKGKTILPNPE</sequence>
<protein>
    <submittedName>
        <fullName evidence="2">Uncharacterized protein</fullName>
    </submittedName>
</protein>
<accession>A0A4Z1EI45</accession>
<evidence type="ECO:0000313" key="2">
    <source>
        <dbReference type="EMBL" id="TGO12006.1"/>
    </source>
</evidence>
<organism evidence="2 3">
    <name type="scientific">Botrytis tulipae</name>
    <dbReference type="NCBI Taxonomy" id="87230"/>
    <lineage>
        <taxon>Eukaryota</taxon>
        <taxon>Fungi</taxon>
        <taxon>Dikarya</taxon>
        <taxon>Ascomycota</taxon>
        <taxon>Pezizomycotina</taxon>
        <taxon>Leotiomycetes</taxon>
        <taxon>Helotiales</taxon>
        <taxon>Sclerotiniaceae</taxon>
        <taxon>Botrytis</taxon>
    </lineage>
</organism>
<reference evidence="2 3" key="1">
    <citation type="submission" date="2017-12" db="EMBL/GenBank/DDBJ databases">
        <title>Comparative genomics of Botrytis spp.</title>
        <authorList>
            <person name="Valero-Jimenez C.A."/>
            <person name="Tapia P."/>
            <person name="Veloso J."/>
            <person name="Silva-Moreno E."/>
            <person name="Staats M."/>
            <person name="Valdes J.H."/>
            <person name="Van Kan J.A.L."/>
        </authorList>
    </citation>
    <scope>NUCLEOTIDE SEQUENCE [LARGE SCALE GENOMIC DNA]</scope>
    <source>
        <strain evidence="2 3">Bt9001</strain>
    </source>
</reference>
<dbReference type="Proteomes" id="UP000297777">
    <property type="component" value="Unassembled WGS sequence"/>
</dbReference>
<evidence type="ECO:0000313" key="3">
    <source>
        <dbReference type="Proteomes" id="UP000297777"/>
    </source>
</evidence>
<feature type="compositionally biased region" description="Basic and acidic residues" evidence="1">
    <location>
        <begin position="362"/>
        <end position="374"/>
    </location>
</feature>
<gene>
    <name evidence="2" type="ORF">BTUL_0096g00030</name>
</gene>
<feature type="compositionally biased region" description="Basic and acidic residues" evidence="1">
    <location>
        <begin position="84"/>
        <end position="102"/>
    </location>
</feature>
<comment type="caution">
    <text evidence="2">The sequence shown here is derived from an EMBL/GenBank/DDBJ whole genome shotgun (WGS) entry which is preliminary data.</text>
</comment>
<dbReference type="EMBL" id="PQXH01000096">
    <property type="protein sequence ID" value="TGO12006.1"/>
    <property type="molecule type" value="Genomic_DNA"/>
</dbReference>
<feature type="region of interest" description="Disordered" evidence="1">
    <location>
        <begin position="349"/>
        <end position="383"/>
    </location>
</feature>
<keyword evidence="3" id="KW-1185">Reference proteome</keyword>
<feature type="compositionally biased region" description="Low complexity" evidence="1">
    <location>
        <begin position="13"/>
        <end position="46"/>
    </location>
</feature>
<proteinExistence type="predicted"/>
<feature type="region of interest" description="Disordered" evidence="1">
    <location>
        <begin position="1"/>
        <end position="151"/>
    </location>
</feature>
<name>A0A4Z1EI45_9HELO</name>
<evidence type="ECO:0000256" key="1">
    <source>
        <dbReference type="SAM" id="MobiDB-lite"/>
    </source>
</evidence>
<feature type="compositionally biased region" description="Basic and acidic residues" evidence="1">
    <location>
        <begin position="134"/>
        <end position="151"/>
    </location>
</feature>
<feature type="compositionally biased region" description="Low complexity" evidence="1">
    <location>
        <begin position="66"/>
        <end position="81"/>
    </location>
</feature>
<dbReference type="OrthoDB" id="3563519at2759"/>
<feature type="region of interest" description="Disordered" evidence="1">
    <location>
        <begin position="284"/>
        <end position="329"/>
    </location>
</feature>